<comment type="caution">
    <text evidence="2">The sequence shown here is derived from an EMBL/GenBank/DDBJ whole genome shotgun (WGS) entry which is preliminary data.</text>
</comment>
<dbReference type="CDD" id="cd06222">
    <property type="entry name" value="RNase_H_like"/>
    <property type="match status" value="1"/>
</dbReference>
<dbReference type="EMBL" id="JBJUIK010000010">
    <property type="protein sequence ID" value="KAL3516194.1"/>
    <property type="molecule type" value="Genomic_DNA"/>
</dbReference>
<dbReference type="InterPro" id="IPR044730">
    <property type="entry name" value="RNase_H-like_dom_plant"/>
</dbReference>
<gene>
    <name evidence="2" type="ORF">ACH5RR_023096</name>
</gene>
<dbReference type="Gene3D" id="3.30.420.10">
    <property type="entry name" value="Ribonuclease H-like superfamily/Ribonuclease H"/>
    <property type="match status" value="1"/>
</dbReference>
<reference evidence="2 3" key="1">
    <citation type="submission" date="2024-11" db="EMBL/GenBank/DDBJ databases">
        <title>A near-complete genome assembly of Cinchona calisaya.</title>
        <authorList>
            <person name="Lian D.C."/>
            <person name="Zhao X.W."/>
            <person name="Wei L."/>
        </authorList>
    </citation>
    <scope>NUCLEOTIDE SEQUENCE [LARGE SCALE GENOMIC DNA]</scope>
    <source>
        <tissue evidence="2">Nenye</tissue>
    </source>
</reference>
<dbReference type="AlphaFoldDB" id="A0ABD2Z9P2"/>
<evidence type="ECO:0000259" key="1">
    <source>
        <dbReference type="Pfam" id="PF13456"/>
    </source>
</evidence>
<evidence type="ECO:0000313" key="2">
    <source>
        <dbReference type="EMBL" id="KAL3516194.1"/>
    </source>
</evidence>
<dbReference type="InterPro" id="IPR036397">
    <property type="entry name" value="RNaseH_sf"/>
</dbReference>
<protein>
    <recommendedName>
        <fullName evidence="1">RNase H type-1 domain-containing protein</fullName>
    </recommendedName>
</protein>
<dbReference type="InterPro" id="IPR002156">
    <property type="entry name" value="RNaseH_domain"/>
</dbReference>
<keyword evidence="3" id="KW-1185">Reference proteome</keyword>
<name>A0ABD2Z9P2_9GENT</name>
<sequence length="134" mass="15124">MAATGCRLAENKLRWMGFHFRKGYWRGVVIRDHSSNFIAGISKLFPGITGALVAKSFAAQEAILLVKELRSTHFVLEGDSSTVIKSLLDDDADYSISGHLVKKTRLMLEDYRDFDIQWISRKSNSVAHTQAQHK</sequence>
<accession>A0ABD2Z9P2</accession>
<feature type="domain" description="RNase H type-1" evidence="1">
    <location>
        <begin position="27"/>
        <end position="133"/>
    </location>
</feature>
<dbReference type="Pfam" id="PF13456">
    <property type="entry name" value="RVT_3"/>
    <property type="match status" value="1"/>
</dbReference>
<proteinExistence type="predicted"/>
<dbReference type="PANTHER" id="PTHR47723:SF24">
    <property type="entry name" value="RNASE H TYPE-1 DOMAIN-CONTAINING PROTEIN"/>
    <property type="match status" value="1"/>
</dbReference>
<dbReference type="SUPFAM" id="SSF53098">
    <property type="entry name" value="Ribonuclease H-like"/>
    <property type="match status" value="1"/>
</dbReference>
<dbReference type="Proteomes" id="UP001630127">
    <property type="component" value="Unassembled WGS sequence"/>
</dbReference>
<evidence type="ECO:0000313" key="3">
    <source>
        <dbReference type="Proteomes" id="UP001630127"/>
    </source>
</evidence>
<dbReference type="InterPro" id="IPR012337">
    <property type="entry name" value="RNaseH-like_sf"/>
</dbReference>
<dbReference type="PANTHER" id="PTHR47723">
    <property type="entry name" value="OS05G0353850 PROTEIN"/>
    <property type="match status" value="1"/>
</dbReference>
<organism evidence="2 3">
    <name type="scientific">Cinchona calisaya</name>
    <dbReference type="NCBI Taxonomy" id="153742"/>
    <lineage>
        <taxon>Eukaryota</taxon>
        <taxon>Viridiplantae</taxon>
        <taxon>Streptophyta</taxon>
        <taxon>Embryophyta</taxon>
        <taxon>Tracheophyta</taxon>
        <taxon>Spermatophyta</taxon>
        <taxon>Magnoliopsida</taxon>
        <taxon>eudicotyledons</taxon>
        <taxon>Gunneridae</taxon>
        <taxon>Pentapetalae</taxon>
        <taxon>asterids</taxon>
        <taxon>lamiids</taxon>
        <taxon>Gentianales</taxon>
        <taxon>Rubiaceae</taxon>
        <taxon>Cinchonoideae</taxon>
        <taxon>Cinchoneae</taxon>
        <taxon>Cinchona</taxon>
    </lineage>
</organism>
<dbReference type="InterPro" id="IPR053151">
    <property type="entry name" value="RNase_H-like"/>
</dbReference>